<dbReference type="InterPro" id="IPR036291">
    <property type="entry name" value="NAD(P)-bd_dom_sf"/>
</dbReference>
<evidence type="ECO:0000313" key="2">
    <source>
        <dbReference type="EMBL" id="MDR6227501.1"/>
    </source>
</evidence>
<protein>
    <submittedName>
        <fullName evidence="2">Dehydrogenase</fullName>
    </submittedName>
</protein>
<gene>
    <name evidence="2" type="ORF">JOE21_003524</name>
</gene>
<sequence length="325" mass="36118">MSDHINSCLLVGSGRMAVEYAKVLQAMGVPFQTVGRGASSAEAFRQKTGASVIEGGLSSYLKKTKTRPAAAIVCTGIEALADATIQLIRHNVRHILVEKPGGLNTSELIQVKKESGKHIARVFIAYNRRFYASVQKAREWIEADGGLQSFHFEFTERSQAVATSSLPETVKQNWLLANSSHVIDLAFYLGGFPSRLHTFSSGSLPWHPSAAQFAGAGKTERGALFSYHADWAAPGRWSIDLRTAKRRLLLCPLEKLKVQWPGQDDWTSVLLSDERDRQFKPGLYRLTASFLFKEEDLLPKIDEHCQSCQTIYTKMVPPLRKEGNP</sequence>
<comment type="caution">
    <text evidence="2">The sequence shown here is derived from an EMBL/GenBank/DDBJ whole genome shotgun (WGS) entry which is preliminary data.</text>
</comment>
<dbReference type="SUPFAM" id="SSF51735">
    <property type="entry name" value="NAD(P)-binding Rossmann-fold domains"/>
    <property type="match status" value="1"/>
</dbReference>
<dbReference type="RefSeq" id="WP_309868558.1">
    <property type="nucleotide sequence ID" value="NZ_JAVDQG010000010.1"/>
</dbReference>
<evidence type="ECO:0000313" key="3">
    <source>
        <dbReference type="Proteomes" id="UP001185012"/>
    </source>
</evidence>
<dbReference type="Pfam" id="PF01408">
    <property type="entry name" value="GFO_IDH_MocA"/>
    <property type="match status" value="1"/>
</dbReference>
<name>A0ABU1IRT7_9BACL</name>
<keyword evidence="3" id="KW-1185">Reference proteome</keyword>
<dbReference type="PANTHER" id="PTHR43377">
    <property type="entry name" value="BILIVERDIN REDUCTASE A"/>
    <property type="match status" value="1"/>
</dbReference>
<feature type="domain" description="Gfo/Idh/MocA-like oxidoreductase N-terminal" evidence="1">
    <location>
        <begin position="8"/>
        <end position="124"/>
    </location>
</feature>
<evidence type="ECO:0000259" key="1">
    <source>
        <dbReference type="Pfam" id="PF01408"/>
    </source>
</evidence>
<dbReference type="Gene3D" id="3.40.50.720">
    <property type="entry name" value="NAD(P)-binding Rossmann-like Domain"/>
    <property type="match status" value="1"/>
</dbReference>
<organism evidence="2 3">
    <name type="scientific">Desmospora profundinema</name>
    <dbReference type="NCBI Taxonomy" id="1571184"/>
    <lineage>
        <taxon>Bacteria</taxon>
        <taxon>Bacillati</taxon>
        <taxon>Bacillota</taxon>
        <taxon>Bacilli</taxon>
        <taxon>Bacillales</taxon>
        <taxon>Thermoactinomycetaceae</taxon>
        <taxon>Desmospora</taxon>
    </lineage>
</organism>
<dbReference type="InterPro" id="IPR051450">
    <property type="entry name" value="Gfo/Idh/MocA_Oxidoreductases"/>
</dbReference>
<dbReference type="PANTHER" id="PTHR43377:SF1">
    <property type="entry name" value="BILIVERDIN REDUCTASE A"/>
    <property type="match status" value="1"/>
</dbReference>
<dbReference type="Gene3D" id="3.30.360.10">
    <property type="entry name" value="Dihydrodipicolinate Reductase, domain 2"/>
    <property type="match status" value="1"/>
</dbReference>
<dbReference type="Proteomes" id="UP001185012">
    <property type="component" value="Unassembled WGS sequence"/>
</dbReference>
<dbReference type="InterPro" id="IPR000683">
    <property type="entry name" value="Gfo/Idh/MocA-like_OxRdtase_N"/>
</dbReference>
<accession>A0ABU1IRT7</accession>
<dbReference type="EMBL" id="JAVDQG010000010">
    <property type="protein sequence ID" value="MDR6227501.1"/>
    <property type="molecule type" value="Genomic_DNA"/>
</dbReference>
<proteinExistence type="predicted"/>
<reference evidence="2 3" key="1">
    <citation type="submission" date="2023-07" db="EMBL/GenBank/DDBJ databases">
        <title>Genomic Encyclopedia of Type Strains, Phase IV (KMG-IV): sequencing the most valuable type-strain genomes for metagenomic binning, comparative biology and taxonomic classification.</title>
        <authorList>
            <person name="Goeker M."/>
        </authorList>
    </citation>
    <scope>NUCLEOTIDE SEQUENCE [LARGE SCALE GENOMIC DNA]</scope>
    <source>
        <strain evidence="2 3">DSM 45903</strain>
    </source>
</reference>